<dbReference type="SUPFAM" id="SSF51161">
    <property type="entry name" value="Trimeric LpxA-like enzymes"/>
    <property type="match status" value="1"/>
</dbReference>
<evidence type="ECO:0000256" key="1">
    <source>
        <dbReference type="ARBA" id="ARBA00010443"/>
    </source>
</evidence>
<keyword evidence="4 9" id="KW-0548">Nucleotidyltransferase</keyword>
<dbReference type="InterPro" id="IPR011004">
    <property type="entry name" value="Trimer_LpxA-like_sf"/>
</dbReference>
<dbReference type="EC" id="2.7.7.27" evidence="9"/>
<dbReference type="GO" id="GO:0005524">
    <property type="term" value="F:ATP binding"/>
    <property type="evidence" value="ECO:0007669"/>
    <property type="project" value="UniProtKB-KW"/>
</dbReference>
<reference evidence="12 13" key="1">
    <citation type="submission" date="2020-08" db="EMBL/GenBank/DDBJ databases">
        <title>Genomic Encyclopedia of Type Strains, Phase IV (KMG-IV): sequencing the most valuable type-strain genomes for metagenomic binning, comparative biology and taxonomic classification.</title>
        <authorList>
            <person name="Goeker M."/>
        </authorList>
    </citation>
    <scope>NUCLEOTIDE SEQUENCE [LARGE SCALE GENOMIC DNA]</scope>
    <source>
        <strain evidence="12 13">DSM 24696</strain>
    </source>
</reference>
<keyword evidence="8 9" id="KW-0119">Carbohydrate metabolism</keyword>
<gene>
    <name evidence="9" type="primary">glgC</name>
    <name evidence="12" type="ORF">HNQ41_002951</name>
</gene>
<protein>
    <recommendedName>
        <fullName evidence="9">Glucose-1-phosphate adenylyltransferase</fullName>
        <ecNumber evidence="9">2.7.7.27</ecNumber>
    </recommendedName>
    <alternativeName>
        <fullName evidence="9">ADP-glucose pyrophosphorylase</fullName>
        <shortName evidence="9">ADPGlc PPase</shortName>
    </alternativeName>
    <alternativeName>
        <fullName evidence="9">ADP-glucose synthase</fullName>
    </alternativeName>
</protein>
<feature type="binding site" evidence="9">
    <location>
        <position position="99"/>
    </location>
    <ligand>
        <name>alpha-D-glucose 1-phosphate</name>
        <dbReference type="ChEBI" id="CHEBI:58601"/>
    </ligand>
</feature>
<dbReference type="InterPro" id="IPR023049">
    <property type="entry name" value="GlgC_bac"/>
</dbReference>
<dbReference type="EMBL" id="JACHHB010000016">
    <property type="protein sequence ID" value="MBB5174733.1"/>
    <property type="molecule type" value="Genomic_DNA"/>
</dbReference>
<evidence type="ECO:0000256" key="3">
    <source>
        <dbReference type="ARBA" id="ARBA00022679"/>
    </source>
</evidence>
<comment type="function">
    <text evidence="9">Involved in the biosynthesis of ADP-glucose, a building block required for the elongation reactions to produce glycogen. Catalyzes the reaction between ATP and alpha-D-glucose 1-phosphate (G1P) to produce pyrophosphate and ADP-Glc.</text>
</comment>
<dbReference type="InterPro" id="IPR005836">
    <property type="entry name" value="ADP_Glu_pyroP_CS"/>
</dbReference>
<feature type="binding site" evidence="9">
    <location>
        <position position="190"/>
    </location>
    <ligand>
        <name>alpha-D-glucose 1-phosphate</name>
        <dbReference type="ChEBI" id="CHEBI:58601"/>
    </ligand>
</feature>
<evidence type="ECO:0000256" key="5">
    <source>
        <dbReference type="ARBA" id="ARBA00022741"/>
    </source>
</evidence>
<dbReference type="PROSITE" id="PS00809">
    <property type="entry name" value="ADP_GLC_PYROPHOSPH_2"/>
    <property type="match status" value="1"/>
</dbReference>
<dbReference type="Gene3D" id="3.90.550.10">
    <property type="entry name" value="Spore Coat Polysaccharide Biosynthesis Protein SpsA, Chain A"/>
    <property type="match status" value="1"/>
</dbReference>
<dbReference type="SUPFAM" id="SSF53448">
    <property type="entry name" value="Nucleotide-diphospho-sugar transferases"/>
    <property type="match status" value="1"/>
</dbReference>
<dbReference type="NCBIfam" id="TIGR02091">
    <property type="entry name" value="glgC"/>
    <property type="match status" value="1"/>
</dbReference>
<dbReference type="PANTHER" id="PTHR43523:SF2">
    <property type="entry name" value="GLUCOSE-1-PHOSPHATE ADENYLYLTRANSFERASE"/>
    <property type="match status" value="1"/>
</dbReference>
<comment type="catalytic activity">
    <reaction evidence="9">
        <text>alpha-D-glucose 1-phosphate + ATP + H(+) = ADP-alpha-D-glucose + diphosphate</text>
        <dbReference type="Rhea" id="RHEA:12120"/>
        <dbReference type="ChEBI" id="CHEBI:15378"/>
        <dbReference type="ChEBI" id="CHEBI:30616"/>
        <dbReference type="ChEBI" id="CHEBI:33019"/>
        <dbReference type="ChEBI" id="CHEBI:57498"/>
        <dbReference type="ChEBI" id="CHEBI:58601"/>
        <dbReference type="EC" id="2.7.7.27"/>
    </reaction>
</comment>
<sequence>MKKDCVAMLLAGGKGTRLGPLTKNLAKPAVPFGGKYRIIDFALSNCANSRIETVGVLTQYSPMVLNKHIGAGKAWDLDQPSGGLFILSPFTASNGGQWYEGTADSVYQNIHYIEQYEPENVLIISGDHIYHMNYELLLEHHIESGADATISVIEVPWEEASRFGILNTDEDLSIYEFDEKPAAPKSNLASMGIYVFKWSVLKQYLIDDADTERSSHDFGKDVIPAMLNNDCSMYAYPFHGYWKDVGTIQSYWEANMDLLEEDFCLSLHNKEWRTYSNDSDDPPQFIADTATVRNAIINSGCFVKGTVERSILFSHVKVGTDSIVRNSIIHPNVTIGENVTIDRAIIQEGTTIPDGTEIITSANDEPLVIDQESMSNLVFS</sequence>
<dbReference type="PROSITE" id="PS00810">
    <property type="entry name" value="ADP_GLC_PYROPHOSPH_3"/>
    <property type="match status" value="1"/>
</dbReference>
<evidence type="ECO:0000256" key="6">
    <source>
        <dbReference type="ARBA" id="ARBA00022840"/>
    </source>
</evidence>
<feature type="binding site" evidence="9">
    <location>
        <begin position="179"/>
        <end position="180"/>
    </location>
    <ligand>
        <name>alpha-D-glucose 1-phosphate</name>
        <dbReference type="ChEBI" id="CHEBI:58601"/>
    </ligand>
</feature>
<feature type="site" description="Could play a key role in the communication between the regulatory and the substrate sites" evidence="9">
    <location>
        <position position="59"/>
    </location>
</feature>
<dbReference type="RefSeq" id="WP_184665140.1">
    <property type="nucleotide sequence ID" value="NZ_JACHHB010000016.1"/>
</dbReference>
<proteinExistence type="inferred from homology"/>
<feature type="domain" description="Glucose-1-phosphate adenylyltransferase/Bifunctional protein GlmU-like C-terminal hexapeptide" evidence="11">
    <location>
        <begin position="289"/>
        <end position="358"/>
    </location>
</feature>
<comment type="caution">
    <text evidence="12">The sequence shown here is derived from an EMBL/GenBank/DDBJ whole genome shotgun (WGS) entry which is preliminary data.</text>
</comment>
<feature type="domain" description="Nucleotidyl transferase" evidence="10">
    <location>
        <begin position="7"/>
        <end position="260"/>
    </location>
</feature>
<evidence type="ECO:0000256" key="4">
    <source>
        <dbReference type="ARBA" id="ARBA00022695"/>
    </source>
</evidence>
<name>A0A840QTU2_9BACI</name>
<dbReference type="InterPro" id="IPR011831">
    <property type="entry name" value="ADP-Glc_PPase"/>
</dbReference>
<dbReference type="InterPro" id="IPR029044">
    <property type="entry name" value="Nucleotide-diphossugar_trans"/>
</dbReference>
<comment type="pathway">
    <text evidence="9">Glycan biosynthesis; glycogen biosynthesis.</text>
</comment>
<feature type="binding site" evidence="9">
    <location>
        <position position="164"/>
    </location>
    <ligand>
        <name>alpha-D-glucose 1-phosphate</name>
        <dbReference type="ChEBI" id="CHEBI:58601"/>
    </ligand>
</feature>
<keyword evidence="2 9" id="KW-0321">Glycogen metabolism</keyword>
<keyword evidence="13" id="KW-1185">Reference proteome</keyword>
<dbReference type="InterPro" id="IPR005835">
    <property type="entry name" value="NTP_transferase_dom"/>
</dbReference>
<dbReference type="GO" id="GO:0008878">
    <property type="term" value="F:glucose-1-phosphate adenylyltransferase activity"/>
    <property type="evidence" value="ECO:0007669"/>
    <property type="project" value="UniProtKB-UniRule"/>
</dbReference>
<evidence type="ECO:0000256" key="8">
    <source>
        <dbReference type="ARBA" id="ARBA00023277"/>
    </source>
</evidence>
<dbReference type="InterPro" id="IPR056818">
    <property type="entry name" value="GlmU/GlgC-like_hexapep"/>
</dbReference>
<dbReference type="PANTHER" id="PTHR43523">
    <property type="entry name" value="GLUCOSE-1-PHOSPHATE ADENYLYLTRANSFERASE-RELATED"/>
    <property type="match status" value="1"/>
</dbReference>
<evidence type="ECO:0000313" key="12">
    <source>
        <dbReference type="EMBL" id="MBB5174733.1"/>
    </source>
</evidence>
<evidence type="ECO:0000256" key="7">
    <source>
        <dbReference type="ARBA" id="ARBA00023056"/>
    </source>
</evidence>
<feature type="site" description="Could play a key role in the communication between the regulatory and the substrate sites" evidence="9">
    <location>
        <position position="98"/>
    </location>
</feature>
<dbReference type="HAMAP" id="MF_00624">
    <property type="entry name" value="GlgC"/>
    <property type="match status" value="1"/>
</dbReference>
<dbReference type="UniPathway" id="UPA00164"/>
<dbReference type="NCBIfam" id="NF003670">
    <property type="entry name" value="PRK05293.1"/>
    <property type="match status" value="1"/>
</dbReference>
<comment type="subunit">
    <text evidence="9">Homotetramer.</text>
</comment>
<keyword evidence="7 9" id="KW-0320">Glycogen biosynthesis</keyword>
<comment type="similarity">
    <text evidence="1 9">Belongs to the bacterial/plant glucose-1-phosphate adenylyltransferase family.</text>
</comment>
<dbReference type="CDD" id="cd04651">
    <property type="entry name" value="LbH_G1P_AT_C"/>
    <property type="match status" value="1"/>
</dbReference>
<dbReference type="GO" id="GO:0005978">
    <property type="term" value="P:glycogen biosynthetic process"/>
    <property type="evidence" value="ECO:0007669"/>
    <property type="project" value="UniProtKB-UniRule"/>
</dbReference>
<organism evidence="12 13">
    <name type="scientific">Texcoconibacillus texcoconensis</name>
    <dbReference type="NCBI Taxonomy" id="1095777"/>
    <lineage>
        <taxon>Bacteria</taxon>
        <taxon>Bacillati</taxon>
        <taxon>Bacillota</taxon>
        <taxon>Bacilli</taxon>
        <taxon>Bacillales</taxon>
        <taxon>Bacillaceae</taxon>
        <taxon>Texcoconibacillus</taxon>
    </lineage>
</organism>
<dbReference type="CDD" id="cd02508">
    <property type="entry name" value="ADP_Glucose_PP"/>
    <property type="match status" value="1"/>
</dbReference>
<dbReference type="PROSITE" id="PS00808">
    <property type="entry name" value="ADP_GLC_PYROPHOSPH_1"/>
    <property type="match status" value="1"/>
</dbReference>
<evidence type="ECO:0000256" key="9">
    <source>
        <dbReference type="HAMAP-Rule" id="MF_00624"/>
    </source>
</evidence>
<dbReference type="Pfam" id="PF00483">
    <property type="entry name" value="NTP_transferase"/>
    <property type="match status" value="1"/>
</dbReference>
<dbReference type="Proteomes" id="UP000551878">
    <property type="component" value="Unassembled WGS sequence"/>
</dbReference>
<keyword evidence="5 9" id="KW-0547">Nucleotide-binding</keyword>
<evidence type="ECO:0000259" key="11">
    <source>
        <dbReference type="Pfam" id="PF24894"/>
    </source>
</evidence>
<keyword evidence="3 9" id="KW-0808">Transferase</keyword>
<keyword evidence="6 9" id="KW-0067">ATP-binding</keyword>
<accession>A0A840QTU2</accession>
<dbReference type="Pfam" id="PF24894">
    <property type="entry name" value="Hexapep_GlmU"/>
    <property type="match status" value="1"/>
</dbReference>
<dbReference type="AlphaFoldDB" id="A0A840QTU2"/>
<dbReference type="Gene3D" id="2.160.10.10">
    <property type="entry name" value="Hexapeptide repeat proteins"/>
    <property type="match status" value="1"/>
</dbReference>
<evidence type="ECO:0000313" key="13">
    <source>
        <dbReference type="Proteomes" id="UP000551878"/>
    </source>
</evidence>
<evidence type="ECO:0000259" key="10">
    <source>
        <dbReference type="Pfam" id="PF00483"/>
    </source>
</evidence>
<evidence type="ECO:0000256" key="2">
    <source>
        <dbReference type="ARBA" id="ARBA00022600"/>
    </source>
</evidence>